<reference evidence="9" key="2">
    <citation type="submission" date="2025-09" db="UniProtKB">
        <authorList>
            <consortium name="Ensembl"/>
        </authorList>
    </citation>
    <scope>IDENTIFICATION</scope>
</reference>
<feature type="region of interest" description="Disordered" evidence="7">
    <location>
        <begin position="914"/>
        <end position="1136"/>
    </location>
</feature>
<feature type="compositionally biased region" description="Polar residues" evidence="7">
    <location>
        <begin position="1089"/>
        <end position="1099"/>
    </location>
</feature>
<keyword evidence="4" id="KW-0206">Cytoskeleton</keyword>
<dbReference type="Proteomes" id="UP000261380">
    <property type="component" value="Unplaced"/>
</dbReference>
<dbReference type="GO" id="GO:0008017">
    <property type="term" value="F:microtubule binding"/>
    <property type="evidence" value="ECO:0007669"/>
    <property type="project" value="InterPro"/>
</dbReference>
<dbReference type="Pfam" id="PF00225">
    <property type="entry name" value="Kinesin"/>
    <property type="match status" value="1"/>
</dbReference>
<dbReference type="GO" id="GO:0005524">
    <property type="term" value="F:ATP binding"/>
    <property type="evidence" value="ECO:0007669"/>
    <property type="project" value="UniProtKB-UniRule"/>
</dbReference>
<feature type="compositionally biased region" description="Polar residues" evidence="7">
    <location>
        <begin position="971"/>
        <end position="988"/>
    </location>
</feature>
<dbReference type="PANTHER" id="PTHR21608">
    <property type="entry name" value="KINESIN-LIKE PROTEIN CG14535"/>
    <property type="match status" value="1"/>
</dbReference>
<keyword evidence="4" id="KW-0963">Cytoplasm</keyword>
<dbReference type="InterPro" id="IPR001752">
    <property type="entry name" value="Kinesin_motor_dom"/>
</dbReference>
<dbReference type="GO" id="GO:0007018">
    <property type="term" value="P:microtubule-based movement"/>
    <property type="evidence" value="ECO:0007669"/>
    <property type="project" value="InterPro"/>
</dbReference>
<feature type="region of interest" description="Disordered" evidence="7">
    <location>
        <begin position="718"/>
        <end position="743"/>
    </location>
</feature>
<dbReference type="InterPro" id="IPR027640">
    <property type="entry name" value="Kinesin-like_fam"/>
</dbReference>
<dbReference type="SUPFAM" id="SSF52540">
    <property type="entry name" value="P-loop containing nucleoside triphosphate hydrolases"/>
    <property type="match status" value="1"/>
</dbReference>
<feature type="domain" description="Kinesin motor" evidence="8">
    <location>
        <begin position="11"/>
        <end position="358"/>
    </location>
</feature>
<feature type="compositionally biased region" description="Low complexity" evidence="7">
    <location>
        <begin position="610"/>
        <end position="629"/>
    </location>
</feature>
<feature type="region of interest" description="Disordered" evidence="7">
    <location>
        <begin position="1151"/>
        <end position="1199"/>
    </location>
</feature>
<feature type="compositionally biased region" description="Low complexity" evidence="7">
    <location>
        <begin position="1100"/>
        <end position="1114"/>
    </location>
</feature>
<evidence type="ECO:0000256" key="7">
    <source>
        <dbReference type="SAM" id="MobiDB-lite"/>
    </source>
</evidence>
<accession>A0A3B5LNE7</accession>
<evidence type="ECO:0000256" key="1">
    <source>
        <dbReference type="ARBA" id="ARBA00004245"/>
    </source>
</evidence>
<feature type="compositionally biased region" description="Basic and acidic residues" evidence="7">
    <location>
        <begin position="773"/>
        <end position="782"/>
    </location>
</feature>
<feature type="compositionally biased region" description="Basic and acidic residues" evidence="7">
    <location>
        <begin position="789"/>
        <end position="803"/>
    </location>
</feature>
<keyword evidence="2 5" id="KW-0547">Nucleotide-binding</keyword>
<evidence type="ECO:0000256" key="4">
    <source>
        <dbReference type="ARBA" id="ARBA00023212"/>
    </source>
</evidence>
<keyword evidence="6" id="KW-0175">Coiled coil</keyword>
<dbReference type="STRING" id="32473.ENSXCOP00000012527"/>
<evidence type="ECO:0000256" key="5">
    <source>
        <dbReference type="PROSITE-ProRule" id="PRU00283"/>
    </source>
</evidence>
<keyword evidence="5" id="KW-0505">Motor protein</keyword>
<dbReference type="GeneTree" id="ENSGT00940000156992"/>
<protein>
    <recommendedName>
        <fullName evidence="8">Kinesin motor domain-containing protein</fullName>
    </recommendedName>
</protein>
<comment type="similarity">
    <text evidence="5">Belongs to the TRAFAC class myosin-kinesin ATPase superfamily. Kinesin family.</text>
</comment>
<keyword evidence="10" id="KW-1185">Reference proteome</keyword>
<dbReference type="Gene3D" id="3.40.850.10">
    <property type="entry name" value="Kinesin motor domain"/>
    <property type="match status" value="1"/>
</dbReference>
<feature type="compositionally biased region" description="Polar residues" evidence="7">
    <location>
        <begin position="948"/>
        <end position="963"/>
    </location>
</feature>
<sequence length="1415" mass="154921">MALLLIPFHSQVKVVLRVSRLLSESHGQPPVLRIDPSRKRVTIMDPVTKHLSYSTMTLGRDRRSPLKTFNFDGAYSQDSGQAEVCTGVLADVIRCVLSGSDGCVLGLGCADVGKSSVAARGHSGDNLQKLGLIPCAISWLYSAIERRREKTWTELTVSVSAVELCCGEEDTLRDLLGEVVPSPSSVQGSPKAHVRVTEDPVNGIQLRNHNRVKAPTAERAASLLDAAIAARRHTDFITYLCHSSIMFFTLYVQPPRTESSTTGKGSRGTTKLTMIDVCSGMRGVSKNKLPHSDLGSIVLALLSGNKTIPSKSSKLAMLLRESMPSNCHIAVIGQVADSLAHLQESFATIQLASRIRRTQKKTKQSTSCSPCGRSLTKDKKGPPSLALRAFHSTEEVDVDFPSFRLRGELYRSSSDQSCDTVIQINSDEFTAAEGKPPERDCLKCDTFAELQERLGCIDGSEVTMEILKSSLKGATLKNILAKTQPQKEASKASHTLLNVGKGCTQASFGEKQTDGAVPTDSFQREDSGLFDCEECSANSSSEELMNQALGLSMTCPSELPKTRAVKSGNNVLSKRLEANSHRKAATSLSEHPPSENHEAADWFKPDKRASPIGKSSPISPSSSCSSSHSMAKSVVIGDHSAKDSKEMKATITVTVQQPLDKMGQDELVFSMVEEVTISGAYNSGNAGGNIICIREPAQSQEHGQTSASSQPIRIIGDVSDDCSASAPPADQSANTEQNNEKARNHFKREIRFLPSFINPMLMNMDCDLDDAKEEKSVPEISKDVNSASELKRKNTRSPEDNNVDKQTQSCASEIHLLKKPDRTNSLTSFNQLVSEDKDICKKALENKMCEKRLESTDKGHPRDCKHVYSTHSQKVSEGVDTACRQVGSNHRRTGFAPGCYETIPVSFVTGSLPRAWQNPSHRDNPSRGVTSSTPCSPGETLERRHGRQQSAENHSLHTSSPQKYISEVKQDSASALSKGNESLFTPSPTRKHDNSSSRHRPPAVNSSRLFNTKLEQLARRTNSLGRIPRDFPTMERGRSNTSMSSKESSKGSNQASCKGNPLSQSAKHSHSKLSAVGKLKIATPKVRRQSSPSIKTLNMSHKSLQHSSRSASLSPDSKMVSFERTQSSTCSSTKSAIQGIINGRITDLLRERSSSPSSCGPDQMSPLPSPYSQVTAPRTPDHLSGHASDTTSVLSGDLPPAMGKTSLHFSNRSSLVSSGYDSLVRDSEATGSSTSNRDSVSDRSGSLSSPRFCSLSGSYQRRPSHDSALPLKRSASGLGSHWTEREIPEAYEIKVYEIDNVHRMQKRAGADKQGRGCFSAKLRFLEHRQQRISEVRVKYNRLRRELEHAKHNLMLEPAKWNQEFDVWQTFQVDSLEHLEALEEVTARLENRVNLCKANTMMVTCFNASTRRRRKQ</sequence>
<feature type="compositionally biased region" description="Polar residues" evidence="7">
    <location>
        <begin position="1123"/>
        <end position="1136"/>
    </location>
</feature>
<evidence type="ECO:0000313" key="9">
    <source>
        <dbReference type="Ensembl" id="ENSXCOP00000012527.1"/>
    </source>
</evidence>
<feature type="region of interest" description="Disordered" evidence="7">
    <location>
        <begin position="358"/>
        <end position="383"/>
    </location>
</feature>
<organism evidence="9 10">
    <name type="scientific">Xiphophorus couchianus</name>
    <name type="common">Monterrey platyfish</name>
    <dbReference type="NCBI Taxonomy" id="32473"/>
    <lineage>
        <taxon>Eukaryota</taxon>
        <taxon>Metazoa</taxon>
        <taxon>Chordata</taxon>
        <taxon>Craniata</taxon>
        <taxon>Vertebrata</taxon>
        <taxon>Euteleostomi</taxon>
        <taxon>Actinopterygii</taxon>
        <taxon>Neopterygii</taxon>
        <taxon>Teleostei</taxon>
        <taxon>Neoteleostei</taxon>
        <taxon>Acanthomorphata</taxon>
        <taxon>Ovalentaria</taxon>
        <taxon>Atherinomorphae</taxon>
        <taxon>Cyprinodontiformes</taxon>
        <taxon>Poeciliidae</taxon>
        <taxon>Poeciliinae</taxon>
        <taxon>Xiphophorus</taxon>
    </lineage>
</organism>
<feature type="compositionally biased region" description="Polar residues" evidence="7">
    <location>
        <begin position="1004"/>
        <end position="1024"/>
    </location>
</feature>
<dbReference type="PANTHER" id="PTHR21608:SF8">
    <property type="entry name" value="KINESIN-LIKE PROTEIN KIF26B"/>
    <property type="match status" value="1"/>
</dbReference>
<feature type="region of interest" description="Disordered" evidence="7">
    <location>
        <begin position="1220"/>
        <end position="1275"/>
    </location>
</feature>
<dbReference type="GO" id="GO:0003777">
    <property type="term" value="F:microtubule motor activity"/>
    <property type="evidence" value="ECO:0007669"/>
    <property type="project" value="InterPro"/>
</dbReference>
<evidence type="ECO:0000256" key="3">
    <source>
        <dbReference type="ARBA" id="ARBA00022840"/>
    </source>
</evidence>
<evidence type="ECO:0000313" key="10">
    <source>
        <dbReference type="Proteomes" id="UP000261380"/>
    </source>
</evidence>
<dbReference type="InterPro" id="IPR036961">
    <property type="entry name" value="Kinesin_motor_dom_sf"/>
</dbReference>
<dbReference type="InterPro" id="IPR027417">
    <property type="entry name" value="P-loop_NTPase"/>
</dbReference>
<dbReference type="SMART" id="SM00129">
    <property type="entry name" value="KISc"/>
    <property type="match status" value="1"/>
</dbReference>
<name>A0A3B5LNE7_9TELE</name>
<feature type="compositionally biased region" description="Basic and acidic residues" evidence="7">
    <location>
        <begin position="1027"/>
        <end position="1038"/>
    </location>
</feature>
<feature type="region of interest" description="Disordered" evidence="7">
    <location>
        <begin position="576"/>
        <end position="631"/>
    </location>
</feature>
<dbReference type="GO" id="GO:0005856">
    <property type="term" value="C:cytoskeleton"/>
    <property type="evidence" value="ECO:0007669"/>
    <property type="project" value="UniProtKB-SubCell"/>
</dbReference>
<proteinExistence type="inferred from homology"/>
<feature type="compositionally biased region" description="Basic and acidic residues" evidence="7">
    <location>
        <begin position="592"/>
        <end position="609"/>
    </location>
</feature>
<feature type="coiled-coil region" evidence="6">
    <location>
        <begin position="1325"/>
        <end position="1352"/>
    </location>
</feature>
<feature type="region of interest" description="Disordered" evidence="7">
    <location>
        <begin position="773"/>
        <end position="806"/>
    </location>
</feature>
<feature type="binding site" evidence="5">
    <location>
        <begin position="108"/>
        <end position="115"/>
    </location>
    <ligand>
        <name>ATP</name>
        <dbReference type="ChEBI" id="CHEBI:30616"/>
    </ligand>
</feature>
<evidence type="ECO:0000256" key="6">
    <source>
        <dbReference type="SAM" id="Coils"/>
    </source>
</evidence>
<evidence type="ECO:0000259" key="8">
    <source>
        <dbReference type="PROSITE" id="PS50067"/>
    </source>
</evidence>
<dbReference type="Ensembl" id="ENSXCOT00000012678.1">
    <property type="protein sequence ID" value="ENSXCOP00000012527.1"/>
    <property type="gene ID" value="ENSXCOG00000009469.1"/>
</dbReference>
<evidence type="ECO:0000256" key="2">
    <source>
        <dbReference type="ARBA" id="ARBA00022741"/>
    </source>
</evidence>
<keyword evidence="3 5" id="KW-0067">ATP-binding</keyword>
<feature type="compositionally biased region" description="Low complexity" evidence="7">
    <location>
        <begin position="1039"/>
        <end position="1056"/>
    </location>
</feature>
<dbReference type="PROSITE" id="PS50067">
    <property type="entry name" value="KINESIN_MOTOR_2"/>
    <property type="match status" value="1"/>
</dbReference>
<comment type="subcellular location">
    <subcellularLocation>
        <location evidence="1">Cytoplasm</location>
        <location evidence="1">Cytoskeleton</location>
    </subcellularLocation>
</comment>
<reference evidence="9" key="1">
    <citation type="submission" date="2025-08" db="UniProtKB">
        <authorList>
            <consortium name="Ensembl"/>
        </authorList>
    </citation>
    <scope>IDENTIFICATION</scope>
</reference>